<keyword evidence="4" id="KW-1185">Reference proteome</keyword>
<feature type="chain" id="PRO_5003315734" evidence="1">
    <location>
        <begin position="29"/>
        <end position="386"/>
    </location>
</feature>
<dbReference type="Proteomes" id="UP000006545">
    <property type="component" value="Chromosome"/>
</dbReference>
<evidence type="ECO:0000313" key="4">
    <source>
        <dbReference type="Proteomes" id="UP000006545"/>
    </source>
</evidence>
<proteinExistence type="predicted"/>
<gene>
    <name evidence="3" type="ordered locus">Poras_0022</name>
</gene>
<reference evidence="4" key="1">
    <citation type="submission" date="2011-04" db="EMBL/GenBank/DDBJ databases">
        <title>The complete genome of Porphyromonas asaccharolytica DSM 20707.</title>
        <authorList>
            <person name="Lucas S."/>
            <person name="Han J."/>
            <person name="Lapidus A."/>
            <person name="Bruce D."/>
            <person name="Goodwin L."/>
            <person name="Pitluck S."/>
            <person name="Peters L."/>
            <person name="Kyrpides N."/>
            <person name="Mavromatis K."/>
            <person name="Ivanova N."/>
            <person name="Ovchinnikova G."/>
            <person name="Pagani I."/>
            <person name="Lu M."/>
            <person name="Detter J.C."/>
            <person name="Tapia R."/>
            <person name="Han C."/>
            <person name="Land M."/>
            <person name="Hauser L."/>
            <person name="Markowitz V."/>
            <person name="Cheng J.-F."/>
            <person name="Hugenholtz P."/>
            <person name="Woyke T."/>
            <person name="Wu D."/>
            <person name="Gronow S."/>
            <person name="Wellnitz S."/>
            <person name="Brambilla E."/>
            <person name="Klenk H.-P."/>
            <person name="Eisen J.A."/>
        </authorList>
    </citation>
    <scope>NUCLEOTIDE SEQUENCE [LARGE SCALE GENOMIC DNA]</scope>
    <source>
        <strain evidence="4">ATCC 25260 / DSM 20707 / VPI 4198</strain>
    </source>
</reference>
<dbReference type="KEGG" id="pah:Poras_0022"/>
<dbReference type="eggNOG" id="COG0614">
    <property type="taxonomic scope" value="Bacteria"/>
</dbReference>
<dbReference type="EMBL" id="CP002689">
    <property type="protein sequence ID" value="AEE11976.1"/>
    <property type="molecule type" value="Genomic_DNA"/>
</dbReference>
<dbReference type="STRING" id="879243.Poras_0022"/>
<name>F4KKU3_PORAD</name>
<evidence type="ECO:0000313" key="3">
    <source>
        <dbReference type="EMBL" id="AEE11976.1"/>
    </source>
</evidence>
<protein>
    <submittedName>
        <fullName evidence="3">ABC-type transporter, periplasmic subunit</fullName>
    </submittedName>
</protein>
<dbReference type="PROSITE" id="PS51257">
    <property type="entry name" value="PROKAR_LIPOPROTEIN"/>
    <property type="match status" value="1"/>
</dbReference>
<organism evidence="3 4">
    <name type="scientific">Porphyromonas asaccharolytica (strain ATCC 25260 / DSM 20707 / BCRC 10618 / CCUG 7834 / JCM 6326 / LMG 13178 / VPI 4198 / B440)</name>
    <name type="common">Bacteroides asaccharolyticus</name>
    <dbReference type="NCBI Taxonomy" id="879243"/>
    <lineage>
        <taxon>Bacteria</taxon>
        <taxon>Pseudomonadati</taxon>
        <taxon>Bacteroidota</taxon>
        <taxon>Bacteroidia</taxon>
        <taxon>Bacteroidales</taxon>
        <taxon>Porphyromonadaceae</taxon>
        <taxon>Porphyromonas</taxon>
    </lineage>
</organism>
<dbReference type="Gene3D" id="3.40.50.1980">
    <property type="entry name" value="Nitrogenase molybdenum iron protein domain"/>
    <property type="match status" value="2"/>
</dbReference>
<dbReference type="GO" id="GO:0071281">
    <property type="term" value="P:cellular response to iron ion"/>
    <property type="evidence" value="ECO:0007669"/>
    <property type="project" value="TreeGrafter"/>
</dbReference>
<accession>F4KKU3</accession>
<dbReference type="InterPro" id="IPR050902">
    <property type="entry name" value="ABC_Transporter_SBP"/>
</dbReference>
<evidence type="ECO:0000259" key="2">
    <source>
        <dbReference type="PROSITE" id="PS50983"/>
    </source>
</evidence>
<keyword evidence="1" id="KW-0732">Signal</keyword>
<evidence type="ECO:0000256" key="1">
    <source>
        <dbReference type="SAM" id="SignalP"/>
    </source>
</evidence>
<dbReference type="SUPFAM" id="SSF53807">
    <property type="entry name" value="Helical backbone' metal receptor"/>
    <property type="match status" value="1"/>
</dbReference>
<dbReference type="PROSITE" id="PS50983">
    <property type="entry name" value="FE_B12_PBP"/>
    <property type="match status" value="1"/>
</dbReference>
<sequence>MDTLRCVRYLLSCWVLSLLLVSCGKGHSDEGSTRSAESDTTSMIRYAEGLQIEHAGAVTLVTISDPTHDSSEVYRYALVPREQAQELAAEVPEGFTMIETPVRRVIVMTTLQLSNFIKLDAVDRVVGMPSTRFLFNEEMQSRLASGAAKRIGIEGNFDSELIMTLHPDIILVSPFKRGGYDVIKQLDIPLITFLGYKETSPLGQAEWIKFTALLLGMEERAETLFSTIEERYHELQALITDDLIRPKVLSGELHGGNWYVVGGASYLAHLFEDAGADYFMADDKESGGFYVDFETVYAKAADADYWRIANSYDGAFSYDVLGKTDARYRDFKAYRDKQVLYCNLRERPFYELSPVEPEVVLADLIHAFHPQLLPDHEPVFYSILTQ</sequence>
<dbReference type="InterPro" id="IPR002491">
    <property type="entry name" value="ABC_transptr_periplasmic_BD"/>
</dbReference>
<dbReference type="RefSeq" id="WP_013759710.1">
    <property type="nucleotide sequence ID" value="NC_015501.1"/>
</dbReference>
<dbReference type="PANTHER" id="PTHR30535:SF34">
    <property type="entry name" value="MOLYBDATE-BINDING PROTEIN MOLA"/>
    <property type="match status" value="1"/>
</dbReference>
<feature type="signal peptide" evidence="1">
    <location>
        <begin position="1"/>
        <end position="28"/>
    </location>
</feature>
<dbReference type="AlphaFoldDB" id="F4KKU3"/>
<dbReference type="PANTHER" id="PTHR30535">
    <property type="entry name" value="VITAMIN B12-BINDING PROTEIN"/>
    <property type="match status" value="1"/>
</dbReference>
<dbReference type="Pfam" id="PF01497">
    <property type="entry name" value="Peripla_BP_2"/>
    <property type="match status" value="1"/>
</dbReference>
<feature type="domain" description="Fe/B12 periplasmic-binding" evidence="2">
    <location>
        <begin position="104"/>
        <end position="372"/>
    </location>
</feature>
<dbReference type="HOGENOM" id="CLU_025776_1_0_10"/>